<feature type="domain" description="Cytochrome b/b6 C-terminal region profile" evidence="22">
    <location>
        <begin position="210"/>
        <end position="378"/>
    </location>
</feature>
<dbReference type="PROSITE" id="PS51003">
    <property type="entry name" value="CYTB_CTER"/>
    <property type="match status" value="1"/>
</dbReference>
<geneLocation type="mitochondrion" evidence="23"/>
<feature type="transmembrane region" description="Helical" evidence="20">
    <location>
        <begin position="346"/>
        <end position="365"/>
    </location>
</feature>
<evidence type="ECO:0000256" key="3">
    <source>
        <dbReference type="ARBA" id="ARBA00011660"/>
    </source>
</evidence>
<comment type="similarity">
    <text evidence="17 20">Belongs to the cytochrome b family.</text>
</comment>
<dbReference type="InterPro" id="IPR048259">
    <property type="entry name" value="Cytochrome_b_N_euk/bac"/>
</dbReference>
<feature type="binding site" description="axial binding residue" evidence="19">
    <location>
        <position position="196"/>
    </location>
    <ligand>
        <name>heme b</name>
        <dbReference type="ChEBI" id="CHEBI:60344"/>
        <label>b566</label>
    </ligand>
    <ligandPart>
        <name>Fe</name>
        <dbReference type="ChEBI" id="CHEBI:18248"/>
    </ligandPart>
</feature>
<dbReference type="PANTHER" id="PTHR19271">
    <property type="entry name" value="CYTOCHROME B"/>
    <property type="match status" value="1"/>
</dbReference>
<comment type="subcellular location">
    <subcellularLocation>
        <location evidence="2">Mitochondrion inner membrane</location>
        <topology evidence="2">Multi-pass membrane protein</topology>
    </subcellularLocation>
</comment>
<keyword evidence="13 19" id="KW-0408">Iron</keyword>
<feature type="transmembrane region" description="Helical" evidence="20">
    <location>
        <begin position="145"/>
        <end position="166"/>
    </location>
</feature>
<keyword evidence="12 20" id="KW-1133">Transmembrane helix</keyword>
<comment type="function">
    <text evidence="1 20">Component of the ubiquinol-cytochrome c reductase complex (complex III or cytochrome b-c1 complex) that is part of the mitochondrial respiratory chain. The b-c1 complex mediates electron transfer from ubiquinol to cytochrome c. Contributes to the generation of a proton gradient across the mitochondrial membrane that is then used for ATP synthesis.</text>
</comment>
<feature type="transmembrane region" description="Helical" evidence="20">
    <location>
        <begin position="229"/>
        <end position="250"/>
    </location>
</feature>
<feature type="transmembrane region" description="Helical" evidence="20">
    <location>
        <begin position="320"/>
        <end position="340"/>
    </location>
</feature>
<dbReference type="GO" id="GO:0005743">
    <property type="term" value="C:mitochondrial inner membrane"/>
    <property type="evidence" value="ECO:0007669"/>
    <property type="project" value="UniProtKB-SubCell"/>
</dbReference>
<keyword evidence="7 20" id="KW-0679">Respiratory chain</keyword>
<evidence type="ECO:0000256" key="12">
    <source>
        <dbReference type="ARBA" id="ARBA00022989"/>
    </source>
</evidence>
<dbReference type="FunFam" id="1.20.810.10:FF:000002">
    <property type="entry name" value="Cytochrome b"/>
    <property type="match status" value="1"/>
</dbReference>
<keyword evidence="11 20" id="KW-0249">Electron transport</keyword>
<feature type="transmembrane region" description="Helical" evidence="20">
    <location>
        <begin position="178"/>
        <end position="200"/>
    </location>
</feature>
<proteinExistence type="inferred from homology"/>
<keyword evidence="15 20" id="KW-0496">Mitochondrion</keyword>
<gene>
    <name evidence="23" type="primary">Cytb</name>
</gene>
<name>C4N9T8_ASTMX</name>
<evidence type="ECO:0000256" key="13">
    <source>
        <dbReference type="ARBA" id="ARBA00023004"/>
    </source>
</evidence>
<evidence type="ECO:0000256" key="2">
    <source>
        <dbReference type="ARBA" id="ARBA00004448"/>
    </source>
</evidence>
<evidence type="ECO:0000256" key="7">
    <source>
        <dbReference type="ARBA" id="ARBA00022660"/>
    </source>
</evidence>
<dbReference type="InterPro" id="IPR027387">
    <property type="entry name" value="Cytb/b6-like_sf"/>
</dbReference>
<keyword evidence="9 19" id="KW-0479">Metal-binding</keyword>
<evidence type="ECO:0000256" key="11">
    <source>
        <dbReference type="ARBA" id="ARBA00022982"/>
    </source>
</evidence>
<evidence type="ECO:0000256" key="15">
    <source>
        <dbReference type="ARBA" id="ARBA00023128"/>
    </source>
</evidence>
<keyword evidence="8 20" id="KW-0812">Transmembrane</keyword>
<evidence type="ECO:0000256" key="20">
    <source>
        <dbReference type="RuleBase" id="RU362117"/>
    </source>
</evidence>
<dbReference type="EMBL" id="FJ439232">
    <property type="protein sequence ID" value="ACR40502.1"/>
    <property type="molecule type" value="Genomic_DNA"/>
</dbReference>
<evidence type="ECO:0000256" key="19">
    <source>
        <dbReference type="PIRSR" id="PIRSR038885-2"/>
    </source>
</evidence>
<reference evidence="23" key="1">
    <citation type="journal article" date="2008" name="BMC Evol. Biol.">
        <title>Evolutionary history of the fish genus Astyanax Baird &amp; Girard (1854) (Actinopterygii, Characidae) in Mesoamerica reveals multiple morphological homoplasies.</title>
        <authorList>
            <person name="Ornelas-Garcia C.P."/>
            <person name="Dominguez-Dominguez O."/>
            <person name="Doadrio I."/>
        </authorList>
    </citation>
    <scope>NUCLEOTIDE SEQUENCE</scope>
</reference>
<evidence type="ECO:0000256" key="10">
    <source>
        <dbReference type="ARBA" id="ARBA00022792"/>
    </source>
</evidence>
<dbReference type="PANTHER" id="PTHR19271:SF16">
    <property type="entry name" value="CYTOCHROME B"/>
    <property type="match status" value="1"/>
</dbReference>
<feature type="transmembrane region" description="Helical" evidence="20">
    <location>
        <begin position="30"/>
        <end position="52"/>
    </location>
</feature>
<feature type="binding site" description="axial binding residue" evidence="19">
    <location>
        <position position="83"/>
    </location>
    <ligand>
        <name>heme b</name>
        <dbReference type="ChEBI" id="CHEBI:60344"/>
        <label>b562</label>
    </ligand>
    <ligandPart>
        <name>Fe</name>
        <dbReference type="ChEBI" id="CHEBI:18248"/>
    </ligandPart>
</feature>
<feature type="binding site" description="axial binding residue" evidence="19">
    <location>
        <position position="97"/>
    </location>
    <ligand>
        <name>heme b</name>
        <dbReference type="ChEBI" id="CHEBI:60344"/>
        <label>b566</label>
    </ligand>
    <ligandPart>
        <name>Fe</name>
        <dbReference type="ChEBI" id="CHEBI:18248"/>
    </ligandPart>
</feature>
<feature type="domain" description="Cytochrome b/b6 N-terminal region profile" evidence="21">
    <location>
        <begin position="1"/>
        <end position="209"/>
    </location>
</feature>
<feature type="binding site" description="axial binding residue" evidence="19">
    <location>
        <position position="182"/>
    </location>
    <ligand>
        <name>heme b</name>
        <dbReference type="ChEBI" id="CHEBI:60344"/>
        <label>b562</label>
    </ligand>
    <ligandPart>
        <name>Fe</name>
        <dbReference type="ChEBI" id="CHEBI:18248"/>
    </ligandPart>
</feature>
<dbReference type="GO" id="GO:0008121">
    <property type="term" value="F:quinol-cytochrome-c reductase activity"/>
    <property type="evidence" value="ECO:0007669"/>
    <property type="project" value="InterPro"/>
</dbReference>
<dbReference type="InterPro" id="IPR005797">
    <property type="entry name" value="Cyt_b/b6_N"/>
</dbReference>
<evidence type="ECO:0000259" key="22">
    <source>
        <dbReference type="PROSITE" id="PS51003"/>
    </source>
</evidence>
<comment type="cofactor">
    <cofactor evidence="20">
        <name>heme b</name>
        <dbReference type="ChEBI" id="CHEBI:60344"/>
    </cofactor>
    <text evidence="20">Binds 2 heme groups non-covalently.</text>
</comment>
<keyword evidence="14" id="KW-0830">Ubiquinone</keyword>
<keyword evidence="6 19" id="KW-0349">Heme</keyword>
<protein>
    <recommendedName>
        <fullName evidence="4 20">Cytochrome b</fullName>
    </recommendedName>
</protein>
<accession>C4N9T8</accession>
<feature type="transmembrane region" description="Helical" evidence="20">
    <location>
        <begin position="288"/>
        <end position="308"/>
    </location>
</feature>
<keyword evidence="10" id="KW-0999">Mitochondrion inner membrane</keyword>
<evidence type="ECO:0000256" key="4">
    <source>
        <dbReference type="ARBA" id="ARBA00013531"/>
    </source>
</evidence>
<evidence type="ECO:0000256" key="18">
    <source>
        <dbReference type="PIRSR" id="PIRSR038885-1"/>
    </source>
</evidence>
<dbReference type="Pfam" id="PF00032">
    <property type="entry name" value="Cytochrom_B_C"/>
    <property type="match status" value="1"/>
</dbReference>
<keyword evidence="5 20" id="KW-0813">Transport</keyword>
<evidence type="ECO:0000256" key="1">
    <source>
        <dbReference type="ARBA" id="ARBA00002566"/>
    </source>
</evidence>
<dbReference type="Gene3D" id="1.20.810.10">
    <property type="entry name" value="Cytochrome Bc1 Complex, Chain C"/>
    <property type="match status" value="1"/>
</dbReference>
<dbReference type="InterPro" id="IPR036150">
    <property type="entry name" value="Cyt_b/b6_C_sf"/>
</dbReference>
<feature type="binding site" evidence="18">
    <location>
        <position position="201"/>
    </location>
    <ligand>
        <name>a ubiquinone</name>
        <dbReference type="ChEBI" id="CHEBI:16389"/>
    </ligand>
</feature>
<dbReference type="InterPro" id="IPR016174">
    <property type="entry name" value="Di-haem_cyt_TM"/>
</dbReference>
<dbReference type="CDD" id="cd00290">
    <property type="entry name" value="cytochrome_b_C"/>
    <property type="match status" value="1"/>
</dbReference>
<dbReference type="GO" id="GO:0006122">
    <property type="term" value="P:mitochondrial electron transport, ubiquinol to cytochrome c"/>
    <property type="evidence" value="ECO:0007669"/>
    <property type="project" value="TreeGrafter"/>
</dbReference>
<dbReference type="CDD" id="cd00284">
    <property type="entry name" value="Cytochrome_b_N"/>
    <property type="match status" value="1"/>
</dbReference>
<evidence type="ECO:0000256" key="14">
    <source>
        <dbReference type="ARBA" id="ARBA00023075"/>
    </source>
</evidence>
<dbReference type="InterPro" id="IPR030689">
    <property type="entry name" value="Cytochrome_b"/>
</dbReference>
<evidence type="ECO:0000256" key="5">
    <source>
        <dbReference type="ARBA" id="ARBA00022448"/>
    </source>
</evidence>
<dbReference type="GO" id="GO:0046872">
    <property type="term" value="F:metal ion binding"/>
    <property type="evidence" value="ECO:0007669"/>
    <property type="project" value="UniProtKB-UniRule"/>
</dbReference>
<evidence type="ECO:0000256" key="6">
    <source>
        <dbReference type="ARBA" id="ARBA00022617"/>
    </source>
</evidence>
<dbReference type="PIRSF" id="PIRSF038885">
    <property type="entry name" value="COB"/>
    <property type="match status" value="1"/>
</dbReference>
<dbReference type="SUPFAM" id="SSF81648">
    <property type="entry name" value="a domain/subunit of cytochrome bc1 complex (Ubiquinol-cytochrome c reductase)"/>
    <property type="match status" value="1"/>
</dbReference>
<dbReference type="PROSITE" id="PS51002">
    <property type="entry name" value="CYTB_NTER"/>
    <property type="match status" value="1"/>
</dbReference>
<comment type="subunit">
    <text evidence="3">The cytochrome bc1 complex contains 3 respiratory subunits (MT-CYB, CYC1 and UQCRFS1), 2 core proteins (UQCRC1 and UQCRC2) and probably 6 low-molecular weight proteins.</text>
</comment>
<feature type="transmembrane region" description="Helical" evidence="20">
    <location>
        <begin position="87"/>
        <end position="107"/>
    </location>
</feature>
<evidence type="ECO:0000259" key="21">
    <source>
        <dbReference type="PROSITE" id="PS51002"/>
    </source>
</evidence>
<evidence type="ECO:0000256" key="9">
    <source>
        <dbReference type="ARBA" id="ARBA00022723"/>
    </source>
</evidence>
<dbReference type="EMBL" id="FJ439208">
    <property type="protein sequence ID" value="ACR40478.1"/>
    <property type="molecule type" value="Genomic_DNA"/>
</dbReference>
<sequence length="378" mass="42343">MASLRKKHPLLKIANNALIDLPAPSNISAWWNFGSLLLLCLVMQILTGLFLAMHYTSDISTAFSSVAHICRDVNYGWIIRNMHANGASFFFICVYLHIGRGLYYGSYLYKETWNIGVILLLLLMMTAFVGYVLPWGQMSFWGATVITNLLSAVPYMGDVLVQWIWGGFSVDNATLTRFFAFHFLLPFVIIAATLLHALFLHETGSNNPAGLNSDSDKITFHPYFSYKDLLGFMIMLTALTSLALFSPNLLGDPENFTPANPLVTPPHIKPEWYFLFAYAILRSIPNKLGGVLALLFSILVLMLVPLLHTSKQQGLTFRPLTQFLFWALVADVFILTWIGGMPVEHPFIIIGQIASALYFIIFLILNPLAGLVENKILN</sequence>
<keyword evidence="16 20" id="KW-0472">Membrane</keyword>
<dbReference type="GO" id="GO:0045275">
    <property type="term" value="C:respiratory chain complex III"/>
    <property type="evidence" value="ECO:0007669"/>
    <property type="project" value="InterPro"/>
</dbReference>
<dbReference type="InterPro" id="IPR005798">
    <property type="entry name" value="Cyt_b/b6_C"/>
</dbReference>
<evidence type="ECO:0000256" key="16">
    <source>
        <dbReference type="ARBA" id="ARBA00023136"/>
    </source>
</evidence>
<comment type="cofactor">
    <cofactor evidence="19">
        <name>heme</name>
        <dbReference type="ChEBI" id="CHEBI:30413"/>
    </cofactor>
    <text evidence="19">Binds 2 heme groups non-covalently.</text>
</comment>
<evidence type="ECO:0000256" key="8">
    <source>
        <dbReference type="ARBA" id="ARBA00022692"/>
    </source>
</evidence>
<dbReference type="InterPro" id="IPR048260">
    <property type="entry name" value="Cytochrome_b_C_euk/bac"/>
</dbReference>
<dbReference type="SUPFAM" id="SSF81342">
    <property type="entry name" value="Transmembrane di-heme cytochromes"/>
    <property type="match status" value="1"/>
</dbReference>
<evidence type="ECO:0000256" key="17">
    <source>
        <dbReference type="ARBA" id="ARBA00061233"/>
    </source>
</evidence>
<organism evidence="23">
    <name type="scientific">Astyanax mexicanus</name>
    <name type="common">Blind cave fish</name>
    <name type="synonym">Astyanax fasciatus mexicanus</name>
    <dbReference type="NCBI Taxonomy" id="7994"/>
    <lineage>
        <taxon>Eukaryota</taxon>
        <taxon>Metazoa</taxon>
        <taxon>Chordata</taxon>
        <taxon>Craniata</taxon>
        <taxon>Vertebrata</taxon>
        <taxon>Euteleostomi</taxon>
        <taxon>Actinopterygii</taxon>
        <taxon>Neopterygii</taxon>
        <taxon>Teleostei</taxon>
        <taxon>Ostariophysi</taxon>
        <taxon>Characiformes</taxon>
        <taxon>Characoidei</taxon>
        <taxon>Acestrorhamphidae</taxon>
        <taxon>Acestrorhamphinae</taxon>
        <taxon>Astyanax</taxon>
    </lineage>
</organism>
<dbReference type="Pfam" id="PF00033">
    <property type="entry name" value="Cytochrome_B"/>
    <property type="match status" value="1"/>
</dbReference>
<dbReference type="GO" id="GO:0016491">
    <property type="term" value="F:oxidoreductase activity"/>
    <property type="evidence" value="ECO:0007669"/>
    <property type="project" value="UniProtKB-UniRule"/>
</dbReference>
<feature type="transmembrane region" description="Helical" evidence="20">
    <location>
        <begin position="113"/>
        <end position="133"/>
    </location>
</feature>
<dbReference type="AlphaFoldDB" id="C4N9T8"/>
<evidence type="ECO:0000313" key="23">
    <source>
        <dbReference type="EMBL" id="ACR40478.1"/>
    </source>
</evidence>